<name>A0A5C3N671_9AGAM</name>
<feature type="compositionally biased region" description="Pro residues" evidence="1">
    <location>
        <begin position="671"/>
        <end position="701"/>
    </location>
</feature>
<evidence type="ECO:0000313" key="2">
    <source>
        <dbReference type="EMBL" id="TFK52555.1"/>
    </source>
</evidence>
<dbReference type="GO" id="GO:0046982">
    <property type="term" value="F:protein heterodimerization activity"/>
    <property type="evidence" value="ECO:0007669"/>
    <property type="project" value="InterPro"/>
</dbReference>
<evidence type="ECO:0000313" key="3">
    <source>
        <dbReference type="Proteomes" id="UP000305948"/>
    </source>
</evidence>
<feature type="region of interest" description="Disordered" evidence="1">
    <location>
        <begin position="237"/>
        <end position="278"/>
    </location>
</feature>
<dbReference type="Proteomes" id="UP000305948">
    <property type="component" value="Unassembled WGS sequence"/>
</dbReference>
<feature type="region of interest" description="Disordered" evidence="1">
    <location>
        <begin position="1"/>
        <end position="72"/>
    </location>
</feature>
<dbReference type="InterPro" id="IPR009072">
    <property type="entry name" value="Histone-fold"/>
</dbReference>
<feature type="compositionally biased region" description="Basic residues" evidence="1">
    <location>
        <begin position="605"/>
        <end position="625"/>
    </location>
</feature>
<dbReference type="InterPro" id="IPR018465">
    <property type="entry name" value="Scm3/HJURP"/>
</dbReference>
<dbReference type="Gene3D" id="1.10.20.10">
    <property type="entry name" value="Histone, subunit A"/>
    <property type="match status" value="1"/>
</dbReference>
<keyword evidence="3" id="KW-1185">Reference proteome</keyword>
<dbReference type="GO" id="GO:0005634">
    <property type="term" value="C:nucleus"/>
    <property type="evidence" value="ECO:0007669"/>
    <property type="project" value="InterPro"/>
</dbReference>
<feature type="region of interest" description="Disordered" evidence="1">
    <location>
        <begin position="667"/>
        <end position="853"/>
    </location>
</feature>
<feature type="compositionally biased region" description="Acidic residues" evidence="1">
    <location>
        <begin position="262"/>
        <end position="278"/>
    </location>
</feature>
<dbReference type="AlphaFoldDB" id="A0A5C3N671"/>
<feature type="compositionally biased region" description="Basic residues" evidence="1">
    <location>
        <begin position="815"/>
        <end position="825"/>
    </location>
</feature>
<feature type="compositionally biased region" description="Basic residues" evidence="1">
    <location>
        <begin position="703"/>
        <end position="714"/>
    </location>
</feature>
<feature type="region of interest" description="Disordered" evidence="1">
    <location>
        <begin position="168"/>
        <end position="213"/>
    </location>
</feature>
<organism evidence="2 3">
    <name type="scientific">Heliocybe sulcata</name>
    <dbReference type="NCBI Taxonomy" id="5364"/>
    <lineage>
        <taxon>Eukaryota</taxon>
        <taxon>Fungi</taxon>
        <taxon>Dikarya</taxon>
        <taxon>Basidiomycota</taxon>
        <taxon>Agaricomycotina</taxon>
        <taxon>Agaricomycetes</taxon>
        <taxon>Gloeophyllales</taxon>
        <taxon>Gloeophyllaceae</taxon>
        <taxon>Heliocybe</taxon>
    </lineage>
</organism>
<feature type="compositionally biased region" description="Basic and acidic residues" evidence="1">
    <location>
        <begin position="843"/>
        <end position="853"/>
    </location>
</feature>
<feature type="compositionally biased region" description="Polar residues" evidence="1">
    <location>
        <begin position="562"/>
        <end position="573"/>
    </location>
</feature>
<feature type="region of interest" description="Disordered" evidence="1">
    <location>
        <begin position="298"/>
        <end position="648"/>
    </location>
</feature>
<feature type="compositionally biased region" description="Low complexity" evidence="1">
    <location>
        <begin position="33"/>
        <end position="54"/>
    </location>
</feature>
<accession>A0A5C3N671</accession>
<feature type="compositionally biased region" description="Polar residues" evidence="1">
    <location>
        <begin position="638"/>
        <end position="648"/>
    </location>
</feature>
<feature type="compositionally biased region" description="Low complexity" evidence="1">
    <location>
        <begin position="767"/>
        <end position="777"/>
    </location>
</feature>
<feature type="compositionally biased region" description="Low complexity" evidence="1">
    <location>
        <begin position="715"/>
        <end position="739"/>
    </location>
</feature>
<feature type="compositionally biased region" description="Basic and acidic residues" evidence="1">
    <location>
        <begin position="10"/>
        <end position="19"/>
    </location>
</feature>
<sequence>MNPITPSFKEPARPQEWRHGYPLITPSASPPVSRSFLSANRLASRASAATGSASTPPPTKRTNRTATPFDPNFDLHEARKASATRVWDVWSQLEERYTRRIDEDDIIDLRTNSVIKDRGILRGLTQQYDIGTFAEADANDAASEGGGGQTEGEDDVDEIDAFAPEADLSVNAYEIPPPRELDPEDVEEFLEAERKRKELYGDEDEEASDSISWPAVPSRRMEVIEEIRETIHEEVTLVRSEVEESVRSEPDWGRSESIQDPPLEENQDEDADELDEWTVDESSVLYLVGAHNAAHNEYDEDKAAAPAASTSTIIPKPTKSNEDRPADIFSPEPPQQDEDSSLIDLGPHTDPGPSKLSTKKSKPRKQTGRAPSFVQQDLNPQHRSVPDAPANASAEVPRSPKKKQRMQVEVVISSRPPKAKGKGKALSSPRPRSPSPSPGPSRAYLAEAEAHSISQDTQKALVKNEGAARRSKTKKQAVNLVTDDDAVPGIPASAKGKGKALPPRSPSPPSPTVKVTRSRLRNESEAVELRAQARRSESKVPPAPRAHKRKRVSDESARGESISFTRLASTCSSPELDDGGYISSSEGASGEDSDAEPSKPFRSSLRSRSHPPSRARSRAPSRARSHAPTFPPLPPRDTSFQPDPTTQAQAQYLLVQAMHHLSYLISATPAPGVPPLGWAPPTTFPPLPSYPFPQEPRPPQTPSHRHRSRSRHRSAALAQSSSSSSPTRPSSSSILSTPSHTRHPLPHSYDPAYSRATLPPSSPPLSSPRLPQSPDSPIDWEEMRPKSARYTSPSKDTRCRSPVKASIDSSSPSKGRSKSRGRKVSFKLSVDEAPSRGRKGKGKERDKDRSDGH</sequence>
<feature type="compositionally biased region" description="Basic and acidic residues" evidence="1">
    <location>
        <begin position="237"/>
        <end position="254"/>
    </location>
</feature>
<feature type="compositionally biased region" description="Polar residues" evidence="1">
    <location>
        <begin position="373"/>
        <end position="382"/>
    </location>
</feature>
<dbReference type="EMBL" id="ML213509">
    <property type="protein sequence ID" value="TFK52555.1"/>
    <property type="molecule type" value="Genomic_DNA"/>
</dbReference>
<feature type="compositionally biased region" description="Basic residues" evidence="1">
    <location>
        <begin position="357"/>
        <end position="367"/>
    </location>
</feature>
<evidence type="ECO:0000256" key="1">
    <source>
        <dbReference type="SAM" id="MobiDB-lite"/>
    </source>
</evidence>
<feature type="compositionally biased region" description="Basic and acidic residues" evidence="1">
    <location>
        <begin position="191"/>
        <end position="200"/>
    </location>
</feature>
<reference evidence="2 3" key="1">
    <citation type="journal article" date="2019" name="Nat. Ecol. Evol.">
        <title>Megaphylogeny resolves global patterns of mushroom evolution.</title>
        <authorList>
            <person name="Varga T."/>
            <person name="Krizsan K."/>
            <person name="Foldi C."/>
            <person name="Dima B."/>
            <person name="Sanchez-Garcia M."/>
            <person name="Sanchez-Ramirez S."/>
            <person name="Szollosi G.J."/>
            <person name="Szarkandi J.G."/>
            <person name="Papp V."/>
            <person name="Albert L."/>
            <person name="Andreopoulos W."/>
            <person name="Angelini C."/>
            <person name="Antonin V."/>
            <person name="Barry K.W."/>
            <person name="Bougher N.L."/>
            <person name="Buchanan P."/>
            <person name="Buyck B."/>
            <person name="Bense V."/>
            <person name="Catcheside P."/>
            <person name="Chovatia M."/>
            <person name="Cooper J."/>
            <person name="Damon W."/>
            <person name="Desjardin D."/>
            <person name="Finy P."/>
            <person name="Geml J."/>
            <person name="Haridas S."/>
            <person name="Hughes K."/>
            <person name="Justo A."/>
            <person name="Karasinski D."/>
            <person name="Kautmanova I."/>
            <person name="Kiss B."/>
            <person name="Kocsube S."/>
            <person name="Kotiranta H."/>
            <person name="LaButti K.M."/>
            <person name="Lechner B.E."/>
            <person name="Liimatainen K."/>
            <person name="Lipzen A."/>
            <person name="Lukacs Z."/>
            <person name="Mihaltcheva S."/>
            <person name="Morgado L.N."/>
            <person name="Niskanen T."/>
            <person name="Noordeloos M.E."/>
            <person name="Ohm R.A."/>
            <person name="Ortiz-Santana B."/>
            <person name="Ovrebo C."/>
            <person name="Racz N."/>
            <person name="Riley R."/>
            <person name="Savchenko A."/>
            <person name="Shiryaev A."/>
            <person name="Soop K."/>
            <person name="Spirin V."/>
            <person name="Szebenyi C."/>
            <person name="Tomsovsky M."/>
            <person name="Tulloss R.E."/>
            <person name="Uehling J."/>
            <person name="Grigoriev I.V."/>
            <person name="Vagvolgyi C."/>
            <person name="Papp T."/>
            <person name="Martin F.M."/>
            <person name="Miettinen O."/>
            <person name="Hibbett D.S."/>
            <person name="Nagy L.G."/>
        </authorList>
    </citation>
    <scope>NUCLEOTIDE SEQUENCE [LARGE SCALE GENOMIC DNA]</scope>
    <source>
        <strain evidence="2 3">OMC1185</strain>
    </source>
</reference>
<protein>
    <submittedName>
        <fullName evidence="2">Uncharacterized protein</fullName>
    </submittedName>
</protein>
<dbReference type="STRING" id="5364.A0A5C3N671"/>
<dbReference type="Pfam" id="PF10384">
    <property type="entry name" value="Scm3"/>
    <property type="match status" value="1"/>
</dbReference>
<proteinExistence type="predicted"/>
<dbReference type="OrthoDB" id="2420608at2759"/>
<gene>
    <name evidence="2" type="ORF">OE88DRAFT_1807440</name>
</gene>
<feature type="compositionally biased region" description="Low complexity" evidence="1">
    <location>
        <begin position="304"/>
        <end position="315"/>
    </location>
</feature>
<dbReference type="GO" id="GO:0042393">
    <property type="term" value="F:histone binding"/>
    <property type="evidence" value="ECO:0007669"/>
    <property type="project" value="InterPro"/>
</dbReference>